<dbReference type="EMBL" id="BARU01006601">
    <property type="protein sequence ID" value="GAH34249.1"/>
    <property type="molecule type" value="Genomic_DNA"/>
</dbReference>
<dbReference type="Pfam" id="PF14239">
    <property type="entry name" value="RRXRR"/>
    <property type="match status" value="1"/>
</dbReference>
<sequence length="54" mass="5963">MVTVNEYAKPASAENISERNLNFMVFVLAPDKTPLMPCASVIARLLIKDNKAKV</sequence>
<comment type="caution">
    <text evidence="2">The sequence shown here is derived from an EMBL/GenBank/DDBJ whole genome shotgun (WGS) entry which is preliminary data.</text>
</comment>
<protein>
    <recommendedName>
        <fullName evidence="1">RRXRR domain-containing protein</fullName>
    </recommendedName>
</protein>
<evidence type="ECO:0000259" key="1">
    <source>
        <dbReference type="Pfam" id="PF14239"/>
    </source>
</evidence>
<feature type="non-terminal residue" evidence="2">
    <location>
        <position position="54"/>
    </location>
</feature>
<dbReference type="AlphaFoldDB" id="X1FY32"/>
<accession>X1FY32</accession>
<gene>
    <name evidence="2" type="ORF">S03H2_12997</name>
</gene>
<name>X1FY32_9ZZZZ</name>
<feature type="domain" description="RRXRR" evidence="1">
    <location>
        <begin position="25"/>
        <end position="54"/>
    </location>
</feature>
<organism evidence="2">
    <name type="scientific">marine sediment metagenome</name>
    <dbReference type="NCBI Taxonomy" id="412755"/>
    <lineage>
        <taxon>unclassified sequences</taxon>
        <taxon>metagenomes</taxon>
        <taxon>ecological metagenomes</taxon>
    </lineage>
</organism>
<evidence type="ECO:0000313" key="2">
    <source>
        <dbReference type="EMBL" id="GAH34249.1"/>
    </source>
</evidence>
<reference evidence="2" key="1">
    <citation type="journal article" date="2014" name="Front. Microbiol.">
        <title>High frequency of phylogenetically diverse reductive dehalogenase-homologous genes in deep subseafloor sedimentary metagenomes.</title>
        <authorList>
            <person name="Kawai M."/>
            <person name="Futagami T."/>
            <person name="Toyoda A."/>
            <person name="Takaki Y."/>
            <person name="Nishi S."/>
            <person name="Hori S."/>
            <person name="Arai W."/>
            <person name="Tsubouchi T."/>
            <person name="Morono Y."/>
            <person name="Uchiyama I."/>
            <person name="Ito T."/>
            <person name="Fujiyama A."/>
            <person name="Inagaki F."/>
            <person name="Takami H."/>
        </authorList>
    </citation>
    <scope>NUCLEOTIDE SEQUENCE</scope>
    <source>
        <strain evidence="2">Expedition CK06-06</strain>
    </source>
</reference>
<proteinExistence type="predicted"/>
<dbReference type="InterPro" id="IPR025938">
    <property type="entry name" value="RRXRR_dom"/>
</dbReference>